<gene>
    <name evidence="1" type="ORF">NS220_08265</name>
</gene>
<organism evidence="1 2">
    <name type="scientific">Microbacterium testaceum</name>
    <name type="common">Aureobacterium testaceum</name>
    <name type="synonym">Brevibacterium testaceum</name>
    <dbReference type="NCBI Taxonomy" id="2033"/>
    <lineage>
        <taxon>Bacteria</taxon>
        <taxon>Bacillati</taxon>
        <taxon>Actinomycetota</taxon>
        <taxon>Actinomycetes</taxon>
        <taxon>Micrococcales</taxon>
        <taxon>Microbacteriaceae</taxon>
        <taxon>Microbacterium</taxon>
    </lineage>
</organism>
<dbReference type="PATRIC" id="fig|2033.6.peg.2661"/>
<dbReference type="OrthoDB" id="4987327at2"/>
<proteinExistence type="predicted"/>
<dbReference type="AlphaFoldDB" id="A0A147EXC8"/>
<evidence type="ECO:0000313" key="1">
    <source>
        <dbReference type="EMBL" id="KTR94649.1"/>
    </source>
</evidence>
<dbReference type="Proteomes" id="UP000075025">
    <property type="component" value="Unassembled WGS sequence"/>
</dbReference>
<dbReference type="RefSeq" id="WP_058623592.1">
    <property type="nucleotide sequence ID" value="NZ_LDRT01000049.1"/>
</dbReference>
<protein>
    <recommendedName>
        <fullName evidence="3">Choice-of-anchor G family protein</fullName>
    </recommendedName>
</protein>
<dbReference type="InterPro" id="IPR047900">
    <property type="entry name" value="Choice_anch_G"/>
</dbReference>
<accession>A0A147EXC8</accession>
<reference evidence="1 2" key="1">
    <citation type="journal article" date="2016" name="Front. Microbiol.">
        <title>Genomic Resource of Rice Seed Associated Bacteria.</title>
        <authorList>
            <person name="Midha S."/>
            <person name="Bansal K."/>
            <person name="Sharma S."/>
            <person name="Kumar N."/>
            <person name="Patil P.P."/>
            <person name="Chaudhry V."/>
            <person name="Patil P.B."/>
        </authorList>
    </citation>
    <scope>NUCLEOTIDE SEQUENCE [LARGE SCALE GENOMIC DNA]</scope>
    <source>
        <strain evidence="1 2">NS220</strain>
    </source>
</reference>
<dbReference type="EMBL" id="LDRT01000049">
    <property type="protein sequence ID" value="KTR94649.1"/>
    <property type="molecule type" value="Genomic_DNA"/>
</dbReference>
<name>A0A147EXC8_MICTE</name>
<dbReference type="NCBIfam" id="NF033766">
    <property type="entry name" value="choice_anch_G"/>
    <property type="match status" value="1"/>
</dbReference>
<sequence length="579" mass="57684">MKTSVRAALAASIGAVLVVPLGITATTASWNDAEWVHEDALGTATLDCAQNPAVESRSRGTFLAGELLGIDLDAIAQLDDMRLTVQADGTPVPDPANAIDLGSTPPVYTFANPLNVTALGIVGVDLTGFSVGLPGAALGAANQWAQGATSGRAAGASGLINDSGAVLVSDSTPDDDLPRPATIDLTDLLPAITGLETATLEVGAVAASSQLDGCAALLEQVWGVASAQPVSQRDYGIASLGVTLDSPAVGALTGAVTTTVGQLETAVAGLIGQNGLIAQNLRSALALRVPGIAAASMTGTVTISGLNLQSTVAPFLGLQLQGDGFTIDLANGRILVDLERLTGPLNGAAPNTELVLNAGVVNAMVAEAGALLDDWADDVTDALRTAIRNAQLKITLSTSVSAAGFTLATVSLGVDATIGAVVDGTATIGVTVSNQPTGVIVNTINAALSVAGLPQLTTILNTLTASGSAVTASLANLLTTQLFDRITTLGATLSTLSAPVVSVLADVVNALPRVVSVMVNVQPDQAGAPPSLTSIAATSRSTAEYAVTALRLGLADFAVPDDVAHVLFGTGSAGPVTLP</sequence>
<comment type="caution">
    <text evidence="1">The sequence shown here is derived from an EMBL/GenBank/DDBJ whole genome shotgun (WGS) entry which is preliminary data.</text>
</comment>
<evidence type="ECO:0000313" key="2">
    <source>
        <dbReference type="Proteomes" id="UP000075025"/>
    </source>
</evidence>
<evidence type="ECO:0008006" key="3">
    <source>
        <dbReference type="Google" id="ProtNLM"/>
    </source>
</evidence>